<dbReference type="InterPro" id="IPR016160">
    <property type="entry name" value="Ald_DH_CS_CYS"/>
</dbReference>
<comment type="catalytic activity">
    <reaction evidence="8">
        <text>L-glutamate 5-semialdehyde + NAD(+) + H2O = L-glutamate + NADH + 2 H(+)</text>
        <dbReference type="Rhea" id="RHEA:30235"/>
        <dbReference type="ChEBI" id="CHEBI:15377"/>
        <dbReference type="ChEBI" id="CHEBI:15378"/>
        <dbReference type="ChEBI" id="CHEBI:29985"/>
        <dbReference type="ChEBI" id="CHEBI:57540"/>
        <dbReference type="ChEBI" id="CHEBI:57945"/>
        <dbReference type="ChEBI" id="CHEBI:58066"/>
        <dbReference type="EC" id="1.2.1.88"/>
    </reaction>
</comment>
<dbReference type="InterPro" id="IPR050485">
    <property type="entry name" value="Proline_metab_enzyme"/>
</dbReference>
<organism evidence="10 11">
    <name type="scientific">Dethiosulfatibacter aminovorans DSM 17477</name>
    <dbReference type="NCBI Taxonomy" id="1121476"/>
    <lineage>
        <taxon>Bacteria</taxon>
        <taxon>Bacillati</taxon>
        <taxon>Bacillota</taxon>
        <taxon>Tissierellia</taxon>
        <taxon>Dethiosulfatibacter</taxon>
    </lineage>
</organism>
<dbReference type="RefSeq" id="WP_073050015.1">
    <property type="nucleotide sequence ID" value="NZ_FQZL01000021.1"/>
</dbReference>
<evidence type="ECO:0000256" key="1">
    <source>
        <dbReference type="ARBA" id="ARBA00004786"/>
    </source>
</evidence>
<dbReference type="InterPro" id="IPR016162">
    <property type="entry name" value="Ald_DH_N"/>
</dbReference>
<dbReference type="Pfam" id="PF00171">
    <property type="entry name" value="Aldedh"/>
    <property type="match status" value="1"/>
</dbReference>
<dbReference type="GO" id="GO:0003842">
    <property type="term" value="F:L-glutamate gamma-semialdehyde dehydrogenase activity"/>
    <property type="evidence" value="ECO:0007669"/>
    <property type="project" value="UniProtKB-EC"/>
</dbReference>
<dbReference type="GO" id="GO:0010133">
    <property type="term" value="P:L-proline catabolic process to L-glutamate"/>
    <property type="evidence" value="ECO:0007669"/>
    <property type="project" value="UniProtKB-UniPathway"/>
</dbReference>
<evidence type="ECO:0000256" key="2">
    <source>
        <dbReference type="ARBA" id="ARBA00009986"/>
    </source>
</evidence>
<protein>
    <recommendedName>
        <fullName evidence="7">L-glutamate gamma-semialdehyde dehydrogenase</fullName>
        <ecNumber evidence="3">1.2.1.88</ecNumber>
    </recommendedName>
    <alternativeName>
        <fullName evidence="7">L-glutamate gamma-semialdehyde dehydrogenase</fullName>
    </alternativeName>
</protein>
<dbReference type="GO" id="GO:0009898">
    <property type="term" value="C:cytoplasmic side of plasma membrane"/>
    <property type="evidence" value="ECO:0007669"/>
    <property type="project" value="TreeGrafter"/>
</dbReference>
<feature type="domain" description="Aldehyde dehydrogenase" evidence="9">
    <location>
        <begin position="58"/>
        <end position="523"/>
    </location>
</feature>
<dbReference type="OrthoDB" id="9762913at2"/>
<dbReference type="PANTHER" id="PTHR42862">
    <property type="entry name" value="DELTA-1-PYRROLINE-5-CARBOXYLATE DEHYDROGENASE 1, ISOFORM A-RELATED"/>
    <property type="match status" value="1"/>
</dbReference>
<dbReference type="UniPathway" id="UPA00261">
    <property type="reaction ID" value="UER00374"/>
</dbReference>
<reference evidence="10 11" key="1">
    <citation type="submission" date="2016-11" db="EMBL/GenBank/DDBJ databases">
        <authorList>
            <person name="Jaros S."/>
            <person name="Januszkiewicz K."/>
            <person name="Wedrychowicz H."/>
        </authorList>
    </citation>
    <scope>NUCLEOTIDE SEQUENCE [LARGE SCALE GENOMIC DNA]</scope>
    <source>
        <strain evidence="10 11">DSM 17477</strain>
    </source>
</reference>
<dbReference type="PANTHER" id="PTHR42862:SF1">
    <property type="entry name" value="DELTA-1-PYRROLINE-5-CARBOXYLATE DEHYDROGENASE 2, ISOFORM A-RELATED"/>
    <property type="match status" value="1"/>
</dbReference>
<keyword evidence="6" id="KW-0642">Proline metabolism</keyword>
<gene>
    <name evidence="10" type="ORF">SAMN02745751_02610</name>
</gene>
<dbReference type="Gene3D" id="3.40.309.10">
    <property type="entry name" value="Aldehyde Dehydrogenase, Chain A, domain 2"/>
    <property type="match status" value="1"/>
</dbReference>
<evidence type="ECO:0000313" key="11">
    <source>
        <dbReference type="Proteomes" id="UP000184052"/>
    </source>
</evidence>
<keyword evidence="4" id="KW-0560">Oxidoreductase</keyword>
<evidence type="ECO:0000256" key="3">
    <source>
        <dbReference type="ARBA" id="ARBA00012884"/>
    </source>
</evidence>
<dbReference type="InterPro" id="IPR016163">
    <property type="entry name" value="Ald_DH_C"/>
</dbReference>
<comment type="pathway">
    <text evidence="1">Amino-acid degradation; L-proline degradation into L-glutamate; L-glutamate from L-proline: step 2/2.</text>
</comment>
<dbReference type="InterPro" id="IPR005931">
    <property type="entry name" value="P5CDH/ALDH4A1"/>
</dbReference>
<dbReference type="FunFam" id="3.40.605.10:FF:000006">
    <property type="entry name" value="1-pyrroline-5-carboxylate dehydrogenase"/>
    <property type="match status" value="1"/>
</dbReference>
<dbReference type="EMBL" id="FQZL01000021">
    <property type="protein sequence ID" value="SHJ45424.1"/>
    <property type="molecule type" value="Genomic_DNA"/>
</dbReference>
<keyword evidence="11" id="KW-1185">Reference proteome</keyword>
<dbReference type="EC" id="1.2.1.88" evidence="3"/>
<evidence type="ECO:0000256" key="6">
    <source>
        <dbReference type="ARBA" id="ARBA00023062"/>
    </source>
</evidence>
<dbReference type="PROSITE" id="PS00070">
    <property type="entry name" value="ALDEHYDE_DEHYDR_CYS"/>
    <property type="match status" value="1"/>
</dbReference>
<evidence type="ECO:0000259" key="9">
    <source>
        <dbReference type="Pfam" id="PF00171"/>
    </source>
</evidence>
<dbReference type="InterPro" id="IPR016161">
    <property type="entry name" value="Ald_DH/histidinol_DH"/>
</dbReference>
<dbReference type="GO" id="GO:0004657">
    <property type="term" value="F:proline dehydrogenase activity"/>
    <property type="evidence" value="ECO:0007669"/>
    <property type="project" value="UniProtKB-ARBA"/>
</dbReference>
<dbReference type="STRING" id="1121476.SAMN02745751_02610"/>
<evidence type="ECO:0000256" key="4">
    <source>
        <dbReference type="ARBA" id="ARBA00023002"/>
    </source>
</evidence>
<keyword evidence="5" id="KW-0520">NAD</keyword>
<dbReference type="Proteomes" id="UP000184052">
    <property type="component" value="Unassembled WGS sequence"/>
</dbReference>
<dbReference type="NCBIfam" id="TIGR01236">
    <property type="entry name" value="D1pyr5carbox1"/>
    <property type="match status" value="1"/>
</dbReference>
<dbReference type="AlphaFoldDB" id="A0A1M6JFK2"/>
<dbReference type="FunFam" id="3.40.309.10:FF:000005">
    <property type="entry name" value="1-pyrroline-5-carboxylate dehydrogenase 1"/>
    <property type="match status" value="1"/>
</dbReference>
<evidence type="ECO:0000256" key="8">
    <source>
        <dbReference type="ARBA" id="ARBA00048142"/>
    </source>
</evidence>
<dbReference type="InterPro" id="IPR015590">
    <property type="entry name" value="Aldehyde_DH_dom"/>
</dbReference>
<comment type="similarity">
    <text evidence="2">Belongs to the aldehyde dehydrogenase family.</text>
</comment>
<evidence type="ECO:0000256" key="7">
    <source>
        <dbReference type="ARBA" id="ARBA00032259"/>
    </source>
</evidence>
<proteinExistence type="inferred from homology"/>
<sequence length="551" mass="62096">MKGNFNMARPVNEKILEYLPGSRERRELGRKLNELKNEVIEIPLIIGGREIRTGNLKDVRIPHNKEHVIARYHMAGEEELMMAVEAAVEAGEKWRNMPWQHRASVFLKAADLLSSSWRQLLNASTMLGQSKTVIQAEIDSACELTDFLRYNAYFMQEIYKDQPESSLKEWNRTEYRPLEGFVLAISPFNFTAIGGNLSSAPAIMGNTVVWKPSGTAIYSNYFVMRLLMEAGMPAGVINFVPSRGSDIEKHVISSEHLAGVHFTGSTKVFNNIWKNVGMNLDRYRNYPRLVGETGGKDFIFAHNSADIKQLATAMVRGAFEYQGQKCSAASRAYIPASIWEALRDRMEYELGKIQIGETEDFDNFMGAVIDRNSYDNIERYIKFAKNSEDAEIIFGGHVDDSVGYFVEPTVVVTDDPEFKLLKEEIFGPVLTIYVYEDENLMETLEICDTTSPYALTGAIFASDRDVIRDMEKALLYSAGNFYINDKPTGAVVGAQPFGGGRKSGTNDKAGSRLNLLRWTSARTIKENYNPPKNILYPYMEEKTPVSVKAEV</sequence>
<name>A0A1M6JFK2_9FIRM</name>
<accession>A0A1M6JFK2</accession>
<dbReference type="SUPFAM" id="SSF53720">
    <property type="entry name" value="ALDH-like"/>
    <property type="match status" value="1"/>
</dbReference>
<evidence type="ECO:0000256" key="5">
    <source>
        <dbReference type="ARBA" id="ARBA00023027"/>
    </source>
</evidence>
<dbReference type="CDD" id="cd07123">
    <property type="entry name" value="ALDH_F4-17_P5CDH"/>
    <property type="match status" value="1"/>
</dbReference>
<dbReference type="Gene3D" id="3.40.605.10">
    <property type="entry name" value="Aldehyde Dehydrogenase, Chain A, domain 1"/>
    <property type="match status" value="1"/>
</dbReference>
<evidence type="ECO:0000313" key="10">
    <source>
        <dbReference type="EMBL" id="SHJ45424.1"/>
    </source>
</evidence>